<reference evidence="2 3" key="1">
    <citation type="journal article" date="2011" name="J. Bacteriol.">
        <title>Genome sequence of Methyloversatilis universalis FAM5T, a methylotrophic representative of the order Rhodocyclales.</title>
        <authorList>
            <person name="Kittichotirat W."/>
            <person name="Good N.M."/>
            <person name="Hall R."/>
            <person name="Bringel F."/>
            <person name="Lajus A."/>
            <person name="Medigue C."/>
            <person name="Smalley N.E."/>
            <person name="Beck D."/>
            <person name="Bumgarner R."/>
            <person name="Vuilleumier S."/>
            <person name="Kalyuzhnaya M.G."/>
        </authorList>
    </citation>
    <scope>NUCLEOTIDE SEQUENCE [LARGE SCALE GENOMIC DNA]</scope>
    <source>
        <strain evidence="3">ATCC BAA-1314 / JCM 13912 / FAM5</strain>
    </source>
</reference>
<dbReference type="OrthoDB" id="9813967at2"/>
<dbReference type="Gene3D" id="1.10.287.470">
    <property type="entry name" value="Helix hairpin bin"/>
    <property type="match status" value="2"/>
</dbReference>
<feature type="coiled-coil region" evidence="1">
    <location>
        <begin position="175"/>
        <end position="209"/>
    </location>
</feature>
<evidence type="ECO:0000313" key="3">
    <source>
        <dbReference type="Proteomes" id="UP000005019"/>
    </source>
</evidence>
<evidence type="ECO:0000313" key="2">
    <source>
        <dbReference type="EMBL" id="EGK72251.1"/>
    </source>
</evidence>
<dbReference type="AlphaFoldDB" id="F5RAZ0"/>
<sequence length="363" mass="38762">MSASRRRLFLLLLVPAAVVAGYFAWQTLNAPPPPAAFASGNGRIEATEIDVAAKTGGRLESVAVREGDDVVAGQEVARMDVRALEAELQISDAQIEQARASRAAAVAAVAQRRSDMATAGAVVSQRESQLALAEKDIERTQRLVDKGFISTQKLDVDRTNRRSAEEAQRAATSQLRGAQSSIEAAQAAVKQAEAAVAAAEARSERIRVDLHDARLLAPADGRVLYRLAEPGEVLAAGGKVLTLLDITDVYMTIFLPTSQAGRVAIGAEARIVLDVRPDISIPATVSFVSPQAQFTPKSVETEAEREKLMFRVRVKIPPELLKAHAKQVKTGLPGVAWVRLDPDAPWPATLPPLVGTPKPSTTP</sequence>
<dbReference type="STRING" id="1000565.METUNv1_01367"/>
<feature type="coiled-coil region" evidence="1">
    <location>
        <begin position="81"/>
        <end position="143"/>
    </location>
</feature>
<dbReference type="Proteomes" id="UP000005019">
    <property type="component" value="Unassembled WGS sequence"/>
</dbReference>
<gene>
    <name evidence="2" type="ORF">METUNv1_01367</name>
</gene>
<name>F5RAZ0_METUF</name>
<organism evidence="2 3">
    <name type="scientific">Methyloversatilis universalis (strain ATCC BAA-1314 / DSM 25237 / JCM 13912 / CCUG 52030 / FAM5)</name>
    <dbReference type="NCBI Taxonomy" id="1000565"/>
    <lineage>
        <taxon>Bacteria</taxon>
        <taxon>Pseudomonadati</taxon>
        <taxon>Pseudomonadota</taxon>
        <taxon>Betaproteobacteria</taxon>
        <taxon>Nitrosomonadales</taxon>
        <taxon>Sterolibacteriaceae</taxon>
        <taxon>Methyloversatilis</taxon>
    </lineage>
</organism>
<dbReference type="PANTHER" id="PTHR30438:SF2">
    <property type="entry name" value="MEMBRANE PROTEIN"/>
    <property type="match status" value="1"/>
</dbReference>
<dbReference type="Gene3D" id="2.40.30.170">
    <property type="match status" value="1"/>
</dbReference>
<protein>
    <submittedName>
        <fullName evidence="2">Secretion protein HlyD</fullName>
    </submittedName>
</protein>
<dbReference type="eggNOG" id="COG0845">
    <property type="taxonomic scope" value="Bacteria"/>
</dbReference>
<dbReference type="SUPFAM" id="SSF111369">
    <property type="entry name" value="HlyD-like secretion proteins"/>
    <property type="match status" value="2"/>
</dbReference>
<accession>F5RAZ0</accession>
<keyword evidence="3" id="KW-1185">Reference proteome</keyword>
<dbReference type="PANTHER" id="PTHR30438">
    <property type="entry name" value="36 KDA ANTIGEN-RELATED"/>
    <property type="match status" value="1"/>
</dbReference>
<dbReference type="GO" id="GO:0005886">
    <property type="term" value="C:plasma membrane"/>
    <property type="evidence" value="ECO:0007669"/>
    <property type="project" value="TreeGrafter"/>
</dbReference>
<dbReference type="Gene3D" id="2.40.50.100">
    <property type="match status" value="2"/>
</dbReference>
<dbReference type="EMBL" id="AFHG01000041">
    <property type="protein sequence ID" value="EGK72251.1"/>
    <property type="molecule type" value="Genomic_DNA"/>
</dbReference>
<proteinExistence type="predicted"/>
<dbReference type="RefSeq" id="WP_008060120.1">
    <property type="nucleotide sequence ID" value="NZ_AFHG01000041.1"/>
</dbReference>
<keyword evidence="1" id="KW-0175">Coiled coil</keyword>
<evidence type="ECO:0000256" key="1">
    <source>
        <dbReference type="SAM" id="Coils"/>
    </source>
</evidence>
<comment type="caution">
    <text evidence="2">The sequence shown here is derived from an EMBL/GenBank/DDBJ whole genome shotgun (WGS) entry which is preliminary data.</text>
</comment>